<dbReference type="AlphaFoldDB" id="A0AB39VZQ4"/>
<dbReference type="InterPro" id="IPR002938">
    <property type="entry name" value="FAD-bd"/>
</dbReference>
<gene>
    <name evidence="3" type="ORF">AB3G37_11285</name>
</gene>
<dbReference type="InterPro" id="IPR036188">
    <property type="entry name" value="FAD/NAD-bd_sf"/>
</dbReference>
<reference evidence="3" key="1">
    <citation type="submission" date="2024-07" db="EMBL/GenBank/DDBJ databases">
        <authorList>
            <person name="Biller S.J."/>
        </authorList>
    </citation>
    <scope>NUCLEOTIDE SEQUENCE</scope>
    <source>
        <strain evidence="3">WC2420</strain>
    </source>
</reference>
<dbReference type="NCBIfam" id="NF004835">
    <property type="entry name" value="PRK06185.1-4"/>
    <property type="match status" value="1"/>
</dbReference>
<dbReference type="Gene3D" id="3.50.50.60">
    <property type="entry name" value="FAD/NAD(P)-binding domain"/>
    <property type="match status" value="2"/>
</dbReference>
<dbReference type="PANTHER" id="PTHR43476:SF5">
    <property type="entry name" value="FAD-DEPENDENT MONOOXYGENASE"/>
    <property type="match status" value="1"/>
</dbReference>
<feature type="domain" description="FAD-binding" evidence="2">
    <location>
        <begin position="12"/>
        <end position="346"/>
    </location>
</feature>
<dbReference type="InterPro" id="IPR050631">
    <property type="entry name" value="PheA/TfdB_FAD_monoxygenase"/>
</dbReference>
<accession>A0AB39VZQ4</accession>
<dbReference type="NCBIfam" id="NF004834">
    <property type="entry name" value="PRK06185.1-3"/>
    <property type="match status" value="1"/>
</dbReference>
<organism evidence="3">
    <name type="scientific">Rouxiella sp. WC2420</name>
    <dbReference type="NCBI Taxonomy" id="3234145"/>
    <lineage>
        <taxon>Bacteria</taxon>
        <taxon>Pseudomonadati</taxon>
        <taxon>Pseudomonadota</taxon>
        <taxon>Gammaproteobacteria</taxon>
        <taxon>Enterobacterales</taxon>
        <taxon>Yersiniaceae</taxon>
        <taxon>Rouxiella</taxon>
    </lineage>
</organism>
<name>A0AB39VZQ4_9GAMM</name>
<proteinExistence type="predicted"/>
<dbReference type="Pfam" id="PF01494">
    <property type="entry name" value="FAD_binding_3"/>
    <property type="match status" value="1"/>
</dbReference>
<keyword evidence="1" id="KW-0560">Oxidoreductase</keyword>
<dbReference type="SUPFAM" id="SSF51905">
    <property type="entry name" value="FAD/NAD(P)-binding domain"/>
    <property type="match status" value="1"/>
</dbReference>
<dbReference type="RefSeq" id="WP_369790943.1">
    <property type="nucleotide sequence ID" value="NZ_CP165628.1"/>
</dbReference>
<protein>
    <submittedName>
        <fullName evidence="3">FAD-dependent oxidoreductase</fullName>
    </submittedName>
</protein>
<sequence length="403" mass="45366">MNTTVTPSPLSTTCCIVGGGPAGLMLGYLLALKGVNVTVLEKHADFLRDFRGDTIHPSTLEIIWQLGYLDEFLALPHQRAEKLMGEIDGKEATMADFSRLPTRCKFIAFMPQWDFLNFINEKAQQLPNFTLVQQASVKELIEENSQVKGVRFITPQGEQQIRSELVVGCDGRHSIVREKAGLEVMNFGAPRDVLWLRVSKIADDPEWTTGHRGPKKGFIMIDRGDYWQCGYSINKGSFESLQHQGLASFLINLAEISPFEVTRLQQEITDWEQVKLLSIRIDRLKEWAKPGLLCIGDAAHAMSPIGGVGVNLAIQDAVATANIITPALLKGKLTLQHLKRVQRRRRFPTWATQSLQVMISKAGQKPRRKAPSGMELWVRQRPFVPFLFGRLIGIGFFKENFKR</sequence>
<dbReference type="PRINTS" id="PR00420">
    <property type="entry name" value="RNGMNOXGNASE"/>
</dbReference>
<dbReference type="GO" id="GO:0016491">
    <property type="term" value="F:oxidoreductase activity"/>
    <property type="evidence" value="ECO:0007669"/>
    <property type="project" value="UniProtKB-KW"/>
</dbReference>
<dbReference type="EMBL" id="CP165628">
    <property type="protein sequence ID" value="XDU74871.1"/>
    <property type="molecule type" value="Genomic_DNA"/>
</dbReference>
<evidence type="ECO:0000313" key="3">
    <source>
        <dbReference type="EMBL" id="XDU74871.1"/>
    </source>
</evidence>
<evidence type="ECO:0000256" key="1">
    <source>
        <dbReference type="ARBA" id="ARBA00023002"/>
    </source>
</evidence>
<dbReference type="PANTHER" id="PTHR43476">
    <property type="entry name" value="3-(3-HYDROXY-PHENYL)PROPIONATE/3-HYDROXYCINNAMIC ACID HYDROXYLASE"/>
    <property type="match status" value="1"/>
</dbReference>
<evidence type="ECO:0000259" key="2">
    <source>
        <dbReference type="Pfam" id="PF01494"/>
    </source>
</evidence>
<dbReference type="GO" id="GO:0071949">
    <property type="term" value="F:FAD binding"/>
    <property type="evidence" value="ECO:0007669"/>
    <property type="project" value="InterPro"/>
</dbReference>